<feature type="domain" description="Hint" evidence="2">
    <location>
        <begin position="322"/>
        <end position="439"/>
    </location>
</feature>
<dbReference type="AlphaFoldDB" id="A0A1Y1IL00"/>
<feature type="chain" id="PRO_5013299273" description="Hint domain-containing protein" evidence="1">
    <location>
        <begin position="29"/>
        <end position="547"/>
    </location>
</feature>
<name>A0A1Y1IL00_KLENI</name>
<dbReference type="InterPro" id="IPR001767">
    <property type="entry name" value="Hedgehog_Hint"/>
</dbReference>
<dbReference type="PANTHER" id="PTHR11889">
    <property type="entry name" value="HEDGEHOG"/>
    <property type="match status" value="1"/>
</dbReference>
<dbReference type="GO" id="GO:0016540">
    <property type="term" value="P:protein autoprocessing"/>
    <property type="evidence" value="ECO:0007669"/>
    <property type="project" value="InterPro"/>
</dbReference>
<dbReference type="InterPro" id="IPR036844">
    <property type="entry name" value="Hint_dom_sf"/>
</dbReference>
<evidence type="ECO:0000313" key="3">
    <source>
        <dbReference type="EMBL" id="GAQ90109.1"/>
    </source>
</evidence>
<dbReference type="SUPFAM" id="SSF51294">
    <property type="entry name" value="Hedgehog/intein (Hint) domain"/>
    <property type="match status" value="1"/>
</dbReference>
<dbReference type="Proteomes" id="UP000054558">
    <property type="component" value="Unassembled WGS sequence"/>
</dbReference>
<proteinExistence type="predicted"/>
<keyword evidence="4" id="KW-1185">Reference proteome</keyword>
<reference evidence="3 4" key="1">
    <citation type="journal article" date="2014" name="Nat. Commun.">
        <title>Klebsormidium flaccidum genome reveals primary factors for plant terrestrial adaptation.</title>
        <authorList>
            <person name="Hori K."/>
            <person name="Maruyama F."/>
            <person name="Fujisawa T."/>
            <person name="Togashi T."/>
            <person name="Yamamoto N."/>
            <person name="Seo M."/>
            <person name="Sato S."/>
            <person name="Yamada T."/>
            <person name="Mori H."/>
            <person name="Tajima N."/>
            <person name="Moriyama T."/>
            <person name="Ikeuchi M."/>
            <person name="Watanabe M."/>
            <person name="Wada H."/>
            <person name="Kobayashi K."/>
            <person name="Saito M."/>
            <person name="Masuda T."/>
            <person name="Sasaki-Sekimoto Y."/>
            <person name="Mashiguchi K."/>
            <person name="Awai K."/>
            <person name="Shimojima M."/>
            <person name="Masuda S."/>
            <person name="Iwai M."/>
            <person name="Nobusawa T."/>
            <person name="Narise T."/>
            <person name="Kondo S."/>
            <person name="Saito H."/>
            <person name="Sato R."/>
            <person name="Murakawa M."/>
            <person name="Ihara Y."/>
            <person name="Oshima-Yamada Y."/>
            <person name="Ohtaka K."/>
            <person name="Satoh M."/>
            <person name="Sonobe K."/>
            <person name="Ishii M."/>
            <person name="Ohtani R."/>
            <person name="Kanamori-Sato M."/>
            <person name="Honoki R."/>
            <person name="Miyazaki D."/>
            <person name="Mochizuki H."/>
            <person name="Umetsu J."/>
            <person name="Higashi K."/>
            <person name="Shibata D."/>
            <person name="Kamiya Y."/>
            <person name="Sato N."/>
            <person name="Nakamura Y."/>
            <person name="Tabata S."/>
            <person name="Ida S."/>
            <person name="Kurokawa K."/>
            <person name="Ohta H."/>
        </authorList>
    </citation>
    <scope>NUCLEOTIDE SEQUENCE [LARGE SCALE GENOMIC DNA]</scope>
    <source>
        <strain evidence="3 4">NIES-2285</strain>
    </source>
</reference>
<dbReference type="PANTHER" id="PTHR11889:SF31">
    <property type="entry name" value="PROTEIN HEDGEHOG"/>
    <property type="match status" value="1"/>
</dbReference>
<sequence length="547" mass="57048">MLDNTEGMTRSRRPCLLVLLYLVALLGAGKEAAASAASRRLQQAAAGAACQSHNVVPIKRGATSNSLDLLERKKRASQGGDLFDVQAVLAELTCPDALQAFNRLENELPTYGQGILAEYNASTPDLCFDYPTCTGVIKTKAVDWQAPQGSDMSSSWAVLEVQDAPVSQFSIPIPAADTLTPLIPGLTPNTAVQYQKLGNPVVRVKPAGAAQANDPGCYMYVEYPPSAVADARTAIGTLNASLKLPPFGSLATPPGRRLLQVDGQATANCVGSTVALAGATVAGGAACVVTFGGACAGAVLVGVGAGIMAGANCQAAVEKNNAGCFPAAATVEMQGGARKRMDALQLGDKIRSVDPLTGAARFEEVYLFGHQDSATSADYVHLDIQCPGAPGGVPGDNLTLKLTPGHFLPVAPEGRGKWGEHRLVPAMRARAGARVWAAAPGGVALCHVAAAVMSPSTGLFNPYTRNGLLVVDGVVTSAHSDWFLERFVPAKYEHLIPAAYQAILAPVRGLYGMMGPARARHVQEEWGLVELFARGNVEPFKGWVTSV</sequence>
<gene>
    <name evidence="3" type="ORF">KFL_006010050</name>
</gene>
<feature type="signal peptide" evidence="1">
    <location>
        <begin position="1"/>
        <end position="28"/>
    </location>
</feature>
<dbReference type="Pfam" id="PF01079">
    <property type="entry name" value="Hint"/>
    <property type="match status" value="1"/>
</dbReference>
<dbReference type="STRING" id="105231.A0A1Y1IL00"/>
<dbReference type="OrthoDB" id="411926at2759"/>
<dbReference type="InterPro" id="IPR050387">
    <property type="entry name" value="Hedgehog_Signaling"/>
</dbReference>
<dbReference type="SMART" id="SM00306">
    <property type="entry name" value="HintN"/>
    <property type="match status" value="1"/>
</dbReference>
<protein>
    <recommendedName>
        <fullName evidence="2">Hint domain-containing protein</fullName>
    </recommendedName>
</protein>
<dbReference type="EMBL" id="DF237550">
    <property type="protein sequence ID" value="GAQ90109.1"/>
    <property type="molecule type" value="Genomic_DNA"/>
</dbReference>
<dbReference type="Gene3D" id="2.170.16.10">
    <property type="entry name" value="Hedgehog/Intein (Hint) domain"/>
    <property type="match status" value="1"/>
</dbReference>
<evidence type="ECO:0000259" key="2">
    <source>
        <dbReference type="SMART" id="SM00306"/>
    </source>
</evidence>
<organism evidence="3 4">
    <name type="scientific">Klebsormidium nitens</name>
    <name type="common">Green alga</name>
    <name type="synonym">Ulothrix nitens</name>
    <dbReference type="NCBI Taxonomy" id="105231"/>
    <lineage>
        <taxon>Eukaryota</taxon>
        <taxon>Viridiplantae</taxon>
        <taxon>Streptophyta</taxon>
        <taxon>Klebsormidiophyceae</taxon>
        <taxon>Klebsormidiales</taxon>
        <taxon>Klebsormidiaceae</taxon>
        <taxon>Klebsormidium</taxon>
    </lineage>
</organism>
<dbReference type="CDD" id="cd00081">
    <property type="entry name" value="Hint"/>
    <property type="match status" value="1"/>
</dbReference>
<accession>A0A1Y1IL00</accession>
<keyword evidence="1" id="KW-0732">Signal</keyword>
<evidence type="ECO:0000256" key="1">
    <source>
        <dbReference type="SAM" id="SignalP"/>
    </source>
</evidence>
<evidence type="ECO:0000313" key="4">
    <source>
        <dbReference type="Proteomes" id="UP000054558"/>
    </source>
</evidence>
<dbReference type="InterPro" id="IPR003587">
    <property type="entry name" value="Hint_dom_N"/>
</dbReference>